<gene>
    <name evidence="2" type="primary">flgJ</name>
    <name evidence="2" type="ORF">BHV28_02010</name>
</gene>
<dbReference type="InterPro" id="IPR019301">
    <property type="entry name" value="Flagellar_prot_FlgJ_N"/>
</dbReference>
<organism evidence="2 3">
    <name type="scientific">Candidatus Tokpelaia hoelldobleri</name>
    <dbReference type="NCBI Taxonomy" id="1902579"/>
    <lineage>
        <taxon>Bacteria</taxon>
        <taxon>Pseudomonadati</taxon>
        <taxon>Pseudomonadota</taxon>
        <taxon>Alphaproteobacteria</taxon>
        <taxon>Hyphomicrobiales</taxon>
        <taxon>Candidatus Tokpelaia</taxon>
    </lineage>
</organism>
<name>A0A1U9JSS6_9HYPH</name>
<reference evidence="2 3" key="2">
    <citation type="journal article" date="2016" name="Sci. Rep.">
        <title>The genome of Rhizobiales bacteria in predatory ants reveals urease gene functions but no genes for nitrogen fixation.</title>
        <authorList>
            <person name="Neuvonen M.M."/>
            <person name="Tamarit D."/>
            <person name="Naslund K."/>
            <person name="Liebig J."/>
            <person name="Feldhaar H."/>
            <person name="Moran N.A."/>
            <person name="Guy L."/>
            <person name="Andersson S.G."/>
        </authorList>
    </citation>
    <scope>NUCLEOTIDE SEQUENCE [LARGE SCALE GENOMIC DNA]</scope>
    <source>
        <strain evidence="2 3">Hsal</strain>
    </source>
</reference>
<protein>
    <submittedName>
        <fullName evidence="2">Flagellar rod assembly protein FlgJ</fullName>
    </submittedName>
</protein>
<reference evidence="2 3" key="1">
    <citation type="journal article" date="2010" name="Science">
        <title>Genomic comparison of the ants Camponotus floridanus and Harpegnathos saltator.</title>
        <authorList>
            <person name="Bonasio R."/>
            <person name="Zhang G."/>
            <person name="Ye C."/>
            <person name="Mutti N.S."/>
            <person name="Fang X."/>
            <person name="Qin N."/>
            <person name="Donahue G."/>
            <person name="Yang P."/>
            <person name="Li Q."/>
            <person name="Li C."/>
            <person name="Zhang P."/>
            <person name="Huang Z."/>
            <person name="Berger S.L."/>
            <person name="Reinberg D."/>
            <person name="Wang J."/>
            <person name="Liebig J."/>
        </authorList>
    </citation>
    <scope>NUCLEOTIDE SEQUENCE [LARGE SCALE GENOMIC DNA]</scope>
    <source>
        <strain evidence="2 3">Hsal</strain>
    </source>
</reference>
<proteinExistence type="predicted"/>
<dbReference type="KEGG" id="thd:BHV28_02010"/>
<evidence type="ECO:0000259" key="1">
    <source>
        <dbReference type="Pfam" id="PF10135"/>
    </source>
</evidence>
<keyword evidence="2" id="KW-0969">Cilium</keyword>
<evidence type="ECO:0000313" key="3">
    <source>
        <dbReference type="Proteomes" id="UP000188912"/>
    </source>
</evidence>
<keyword evidence="2" id="KW-0282">Flagellum</keyword>
<keyword evidence="2" id="KW-0966">Cell projection</keyword>
<feature type="domain" description="Flagellar protein FlgJ N-terminal" evidence="1">
    <location>
        <begin position="97"/>
        <end position="143"/>
    </location>
</feature>
<keyword evidence="3" id="KW-1185">Reference proteome</keyword>
<accession>A0A1U9JSS6</accession>
<evidence type="ECO:0000313" key="2">
    <source>
        <dbReference type="EMBL" id="AQS40924.1"/>
    </source>
</evidence>
<dbReference type="AlphaFoldDB" id="A0A1U9JSS6"/>
<dbReference type="EMBL" id="CP017315">
    <property type="protein sequence ID" value="AQS40924.1"/>
    <property type="molecule type" value="Genomic_DNA"/>
</dbReference>
<dbReference type="STRING" id="1902579.BHV28_02010"/>
<sequence length="187" mass="19822">MAITPPSDLILDVAQAVDPLQYRASVEKLSRTRSASATAAEMADASFAQLAAIENNTPRQAAAMSDGNMQATETGSRKSAEAYQKFEAFMLQKFVEEMFTTDTPSVFGSGAGSDYWKSLMAEMIAGEVAKGGGIGIASVLAAQQEMRNNAGGLADKAPAQQNPHRMADAMIKAGQTQVLRTYFAKST</sequence>
<dbReference type="Pfam" id="PF10135">
    <property type="entry name" value="Rod-binding"/>
    <property type="match status" value="1"/>
</dbReference>
<dbReference type="Proteomes" id="UP000188912">
    <property type="component" value="Chromosome"/>
</dbReference>